<dbReference type="EMBL" id="SMKI01000100">
    <property type="protein sequence ID" value="TDC75598.1"/>
    <property type="molecule type" value="Genomic_DNA"/>
</dbReference>
<feature type="region of interest" description="Disordered" evidence="1">
    <location>
        <begin position="146"/>
        <end position="166"/>
    </location>
</feature>
<dbReference type="OrthoDB" id="342444at2"/>
<evidence type="ECO:0000259" key="2">
    <source>
        <dbReference type="Pfam" id="PF00583"/>
    </source>
</evidence>
<dbReference type="Proteomes" id="UP000295345">
    <property type="component" value="Unassembled WGS sequence"/>
</dbReference>
<dbReference type="InterPro" id="IPR016181">
    <property type="entry name" value="Acyl_CoA_acyltransferase"/>
</dbReference>
<dbReference type="RefSeq" id="WP_132817951.1">
    <property type="nucleotide sequence ID" value="NZ_SMKI01000100.1"/>
</dbReference>
<dbReference type="SUPFAM" id="SSF55729">
    <property type="entry name" value="Acyl-CoA N-acyltransferases (Nat)"/>
    <property type="match status" value="1"/>
</dbReference>
<evidence type="ECO:0000313" key="4">
    <source>
        <dbReference type="Proteomes" id="UP000295345"/>
    </source>
</evidence>
<dbReference type="Pfam" id="PF00583">
    <property type="entry name" value="Acetyltransf_1"/>
    <property type="match status" value="1"/>
</dbReference>
<dbReference type="InterPro" id="IPR000182">
    <property type="entry name" value="GNAT_dom"/>
</dbReference>
<organism evidence="3 4">
    <name type="scientific">Streptomyces hainanensis</name>
    <dbReference type="NCBI Taxonomy" id="402648"/>
    <lineage>
        <taxon>Bacteria</taxon>
        <taxon>Bacillati</taxon>
        <taxon>Actinomycetota</taxon>
        <taxon>Actinomycetes</taxon>
        <taxon>Kitasatosporales</taxon>
        <taxon>Streptomycetaceae</taxon>
        <taxon>Streptomyces</taxon>
    </lineage>
</organism>
<protein>
    <submittedName>
        <fullName evidence="3">N-acetyltransferase</fullName>
    </submittedName>
</protein>
<name>A0A4R4TDH4_9ACTN</name>
<dbReference type="Gene3D" id="3.40.630.30">
    <property type="match status" value="1"/>
</dbReference>
<evidence type="ECO:0000313" key="3">
    <source>
        <dbReference type="EMBL" id="TDC75598.1"/>
    </source>
</evidence>
<reference evidence="3 4" key="1">
    <citation type="submission" date="2019-03" db="EMBL/GenBank/DDBJ databases">
        <title>Draft genome sequences of novel Actinobacteria.</title>
        <authorList>
            <person name="Sahin N."/>
            <person name="Ay H."/>
            <person name="Saygin H."/>
        </authorList>
    </citation>
    <scope>NUCLEOTIDE SEQUENCE [LARGE SCALE GENOMIC DNA]</scope>
    <source>
        <strain evidence="3 4">DSM 41900</strain>
    </source>
</reference>
<gene>
    <name evidence="3" type="ORF">E1283_11925</name>
</gene>
<feature type="domain" description="N-acetyltransferase" evidence="2">
    <location>
        <begin position="99"/>
        <end position="145"/>
    </location>
</feature>
<comment type="caution">
    <text evidence="3">The sequence shown here is derived from an EMBL/GenBank/DDBJ whole genome shotgun (WGS) entry which is preliminary data.</text>
</comment>
<evidence type="ECO:0000256" key="1">
    <source>
        <dbReference type="SAM" id="MobiDB-lite"/>
    </source>
</evidence>
<sequence>MDVEISTLAERPELLVSVWELDPGWPAFMYHGPVADAHYGHFLDTFLDFSLVATSGSRVVARGYTVPFTLDFPGRKELPPDGWDRMLIWAFTDHRCGRKPDTVGAVEIVVAPDQRDKGLSSTMLAAMKDNARRHGFTRMVAPVRPTAKHEEPETPMGEYTERTRADGLPSDPWLRAHVRIGGRITGVAPASTVISGSLGQWREWTGLPFETEGPVVVPGALAPVWCSPRQDSAVYVEPNVWVEYSLSH</sequence>
<accession>A0A4R4TDH4</accession>
<dbReference type="AlphaFoldDB" id="A0A4R4TDH4"/>
<dbReference type="GO" id="GO:0016747">
    <property type="term" value="F:acyltransferase activity, transferring groups other than amino-acyl groups"/>
    <property type="evidence" value="ECO:0007669"/>
    <property type="project" value="InterPro"/>
</dbReference>
<keyword evidence="3" id="KW-0808">Transferase</keyword>
<dbReference type="CDD" id="cd04301">
    <property type="entry name" value="NAT_SF"/>
    <property type="match status" value="1"/>
</dbReference>
<keyword evidence="4" id="KW-1185">Reference proteome</keyword>
<proteinExistence type="predicted"/>